<keyword evidence="2" id="KW-1185">Reference proteome</keyword>
<dbReference type="Proteomes" id="UP001501237">
    <property type="component" value="Unassembled WGS sequence"/>
</dbReference>
<reference evidence="2" key="1">
    <citation type="journal article" date="2019" name="Int. J. Syst. Evol. Microbiol.">
        <title>The Global Catalogue of Microorganisms (GCM) 10K type strain sequencing project: providing services to taxonomists for standard genome sequencing and annotation.</title>
        <authorList>
            <consortium name="The Broad Institute Genomics Platform"/>
            <consortium name="The Broad Institute Genome Sequencing Center for Infectious Disease"/>
            <person name="Wu L."/>
            <person name="Ma J."/>
        </authorList>
    </citation>
    <scope>NUCLEOTIDE SEQUENCE [LARGE SCALE GENOMIC DNA]</scope>
    <source>
        <strain evidence="2">JCM 9377</strain>
    </source>
</reference>
<proteinExistence type="predicted"/>
<protein>
    <submittedName>
        <fullName evidence="1">Uncharacterized protein</fullName>
    </submittedName>
</protein>
<name>A0ABP6QBN0_9ACTN</name>
<evidence type="ECO:0000313" key="2">
    <source>
        <dbReference type="Proteomes" id="UP001501237"/>
    </source>
</evidence>
<comment type="caution">
    <text evidence="1">The sequence shown here is derived from an EMBL/GenBank/DDBJ whole genome shotgun (WGS) entry which is preliminary data.</text>
</comment>
<organism evidence="1 2">
    <name type="scientific">Actinocorallia longicatena</name>
    <dbReference type="NCBI Taxonomy" id="111803"/>
    <lineage>
        <taxon>Bacteria</taxon>
        <taxon>Bacillati</taxon>
        <taxon>Actinomycetota</taxon>
        <taxon>Actinomycetes</taxon>
        <taxon>Streptosporangiales</taxon>
        <taxon>Thermomonosporaceae</taxon>
        <taxon>Actinocorallia</taxon>
    </lineage>
</organism>
<gene>
    <name evidence="1" type="ORF">GCM10010468_35130</name>
</gene>
<dbReference type="EMBL" id="BAAAUV010000007">
    <property type="protein sequence ID" value="GAA3214393.1"/>
    <property type="molecule type" value="Genomic_DNA"/>
</dbReference>
<sequence>MRVLLALSLLAPAPAADWRPSLRLDHGRFVLRELEATGPKDAWAFGTTPQGIPAARRWNGRTWKKAVLPGAVFGSITSVDSSSPRNVWAFGGDAMRFDGHRWKIVKRFGKATGMSSRVFGPKNVWVVLAGDRGRDRLAHYDGRRWKTVRTGLDGVRIGGTSSTDLWAIGDAGAKPVLRHRTSKGWSTVRPGAMPRQIPRKEVAGSVSQDVRLTGLTVVSRKNVWVTGEIWRDVVSGDPVSDPTDEILPFALHWNGRRWSRVTLPETRNGEAGPLAPDGRGGYWWSSSDDAYDVYGPGRARLFHWTGKDGWRERPAPGGQMILAFERIPGTRGLWAQGLSYVTAAQTIFRSGAQ</sequence>
<accession>A0ABP6QBN0</accession>
<dbReference type="RefSeq" id="WP_344829255.1">
    <property type="nucleotide sequence ID" value="NZ_BAAAUV010000007.1"/>
</dbReference>
<evidence type="ECO:0000313" key="1">
    <source>
        <dbReference type="EMBL" id="GAA3214393.1"/>
    </source>
</evidence>